<sequence>MKCEIEKEDKEQKSPFAVSFPFFLVPSVLGAQISSLFVYTNLL</sequence>
<proteinExistence type="predicted"/>
<evidence type="ECO:0000313" key="2">
    <source>
        <dbReference type="EMBL" id="MBX48900.1"/>
    </source>
</evidence>
<organism evidence="2">
    <name type="scientific">Rhizophora mucronata</name>
    <name type="common">Asiatic mangrove</name>
    <dbReference type="NCBI Taxonomy" id="61149"/>
    <lineage>
        <taxon>Eukaryota</taxon>
        <taxon>Viridiplantae</taxon>
        <taxon>Streptophyta</taxon>
        <taxon>Embryophyta</taxon>
        <taxon>Tracheophyta</taxon>
        <taxon>Spermatophyta</taxon>
        <taxon>Magnoliopsida</taxon>
        <taxon>eudicotyledons</taxon>
        <taxon>Gunneridae</taxon>
        <taxon>Pentapetalae</taxon>
        <taxon>rosids</taxon>
        <taxon>fabids</taxon>
        <taxon>Malpighiales</taxon>
        <taxon>Rhizophoraceae</taxon>
        <taxon>Rhizophora</taxon>
    </lineage>
</organism>
<dbReference type="AlphaFoldDB" id="A0A2P2P2F6"/>
<protein>
    <submittedName>
        <fullName evidence="2">Uncharacterized protein</fullName>
    </submittedName>
</protein>
<dbReference type="EMBL" id="GGEC01068416">
    <property type="protein sequence ID" value="MBX48900.1"/>
    <property type="molecule type" value="Transcribed_RNA"/>
</dbReference>
<keyword evidence="1" id="KW-1133">Transmembrane helix</keyword>
<keyword evidence="1" id="KW-0472">Membrane</keyword>
<accession>A0A2P2P2F6</accession>
<feature type="transmembrane region" description="Helical" evidence="1">
    <location>
        <begin position="20"/>
        <end position="39"/>
    </location>
</feature>
<name>A0A2P2P2F6_RHIMU</name>
<reference evidence="2" key="1">
    <citation type="submission" date="2018-02" db="EMBL/GenBank/DDBJ databases">
        <title>Rhizophora mucronata_Transcriptome.</title>
        <authorList>
            <person name="Meera S.P."/>
            <person name="Sreeshan A."/>
            <person name="Augustine A."/>
        </authorList>
    </citation>
    <scope>NUCLEOTIDE SEQUENCE</scope>
    <source>
        <tissue evidence="2">Leaf</tissue>
    </source>
</reference>
<keyword evidence="1" id="KW-0812">Transmembrane</keyword>
<evidence type="ECO:0000256" key="1">
    <source>
        <dbReference type="SAM" id="Phobius"/>
    </source>
</evidence>